<dbReference type="SUPFAM" id="SSF52058">
    <property type="entry name" value="L domain-like"/>
    <property type="match status" value="1"/>
</dbReference>
<dbReference type="SMART" id="SM00256">
    <property type="entry name" value="FBOX"/>
    <property type="match status" value="2"/>
</dbReference>
<dbReference type="SUPFAM" id="SSF81383">
    <property type="entry name" value="F-box domain"/>
    <property type="match status" value="2"/>
</dbReference>
<reference evidence="2 3" key="1">
    <citation type="submission" date="2019-01" db="EMBL/GenBank/DDBJ databases">
        <title>Sequencing of cultivated peanut Arachis hypogaea provides insights into genome evolution and oil improvement.</title>
        <authorList>
            <person name="Chen X."/>
        </authorList>
    </citation>
    <scope>NUCLEOTIDE SEQUENCE [LARGE SCALE GENOMIC DNA]</scope>
    <source>
        <strain evidence="3">cv. Fuhuasheng</strain>
        <tissue evidence="2">Leaves</tissue>
    </source>
</reference>
<dbReference type="PANTHER" id="PTHR38926:SF2">
    <property type="entry name" value="F-BOX_LRR-REPEAT PROTEIN 21-RELATED"/>
    <property type="match status" value="1"/>
</dbReference>
<dbReference type="InterPro" id="IPR001810">
    <property type="entry name" value="F-box_dom"/>
</dbReference>
<evidence type="ECO:0000259" key="1">
    <source>
        <dbReference type="PROSITE" id="PS50181"/>
    </source>
</evidence>
<dbReference type="SMART" id="SM00367">
    <property type="entry name" value="LRR_CC"/>
    <property type="match status" value="4"/>
</dbReference>
<name>A0A444X765_ARAHY</name>
<dbReference type="InterPro" id="IPR036047">
    <property type="entry name" value="F-box-like_dom_sf"/>
</dbReference>
<dbReference type="Pfam" id="PF13516">
    <property type="entry name" value="LRR_6"/>
    <property type="match status" value="2"/>
</dbReference>
<proteinExistence type="predicted"/>
<accession>A0A444X765</accession>
<dbReference type="InterPro" id="IPR006553">
    <property type="entry name" value="Leu-rich_rpt_Cys-con_subtyp"/>
</dbReference>
<dbReference type="PANTHER" id="PTHR38926">
    <property type="entry name" value="F-BOX DOMAIN CONTAINING PROTEIN, EXPRESSED"/>
    <property type="match status" value="1"/>
</dbReference>
<dbReference type="Proteomes" id="UP000289738">
    <property type="component" value="Chromosome B10"/>
</dbReference>
<dbReference type="InterPro" id="IPR001611">
    <property type="entry name" value="Leu-rich_rpt"/>
</dbReference>
<feature type="domain" description="F-box" evidence="1">
    <location>
        <begin position="47"/>
        <end position="95"/>
    </location>
</feature>
<dbReference type="InterPro" id="IPR032675">
    <property type="entry name" value="LRR_dom_sf"/>
</dbReference>
<dbReference type="Gene3D" id="1.20.1280.50">
    <property type="match status" value="2"/>
</dbReference>
<protein>
    <recommendedName>
        <fullName evidence="1">F-box domain-containing protein</fullName>
    </recommendedName>
</protein>
<dbReference type="PROSITE" id="PS50181">
    <property type="entry name" value="FBOX"/>
    <property type="match status" value="2"/>
</dbReference>
<evidence type="ECO:0000313" key="3">
    <source>
        <dbReference type="Proteomes" id="UP000289738"/>
    </source>
</evidence>
<organism evidence="2 3">
    <name type="scientific">Arachis hypogaea</name>
    <name type="common">Peanut</name>
    <dbReference type="NCBI Taxonomy" id="3818"/>
    <lineage>
        <taxon>Eukaryota</taxon>
        <taxon>Viridiplantae</taxon>
        <taxon>Streptophyta</taxon>
        <taxon>Embryophyta</taxon>
        <taxon>Tracheophyta</taxon>
        <taxon>Spermatophyta</taxon>
        <taxon>Magnoliopsida</taxon>
        <taxon>eudicotyledons</taxon>
        <taxon>Gunneridae</taxon>
        <taxon>Pentapetalae</taxon>
        <taxon>rosids</taxon>
        <taxon>fabids</taxon>
        <taxon>Fabales</taxon>
        <taxon>Fabaceae</taxon>
        <taxon>Papilionoideae</taxon>
        <taxon>50 kb inversion clade</taxon>
        <taxon>dalbergioids sensu lato</taxon>
        <taxon>Dalbergieae</taxon>
        <taxon>Pterocarpus clade</taxon>
        <taxon>Arachis</taxon>
    </lineage>
</organism>
<keyword evidence="3" id="KW-1185">Reference proteome</keyword>
<evidence type="ECO:0000313" key="2">
    <source>
        <dbReference type="EMBL" id="RYQ85511.1"/>
    </source>
</evidence>
<dbReference type="STRING" id="3818.A0A444X765"/>
<comment type="caution">
    <text evidence="2">The sequence shown here is derived from an EMBL/GenBank/DDBJ whole genome shotgun (WGS) entry which is preliminary data.</text>
</comment>
<dbReference type="CDD" id="cd22164">
    <property type="entry name" value="F-box_AtSKIP19-like"/>
    <property type="match status" value="2"/>
</dbReference>
<gene>
    <name evidence="2" type="ORF">Ahy_B10g105081</name>
</gene>
<dbReference type="Pfam" id="PF12937">
    <property type="entry name" value="F-box-like"/>
    <property type="match status" value="2"/>
</dbReference>
<dbReference type="Gene3D" id="3.80.10.10">
    <property type="entry name" value="Ribonuclease Inhibitor"/>
    <property type="match status" value="2"/>
</dbReference>
<feature type="domain" description="F-box" evidence="1">
    <location>
        <begin position="400"/>
        <end position="448"/>
    </location>
</feature>
<dbReference type="EMBL" id="SDMP01000020">
    <property type="protein sequence ID" value="RYQ85511.1"/>
    <property type="molecule type" value="Genomic_DNA"/>
</dbReference>
<sequence length="756" mass="88872">MAKGFPLLEELDINLCDMYEASVTLEVIGQRCRRLKSLKFNMSGSKARNWLDLPYELTAEIMSKVGAFDIFANGVEEVCTLWRRVCNDPYTWRTIHIGSYLGRRGPFKRKLVMMRIFEDSFRRAIRRSCGQVVDLSLQYVFFDDIGCSLPQLRRLQLANCDNADVLIEMAEGFPLLEELDITLCDICEASATLEVIGQRCRRLRSLKVHMSCSEDNQDAYAIAQNMPNLRYLQLCMNDLDNNGLSAIFSGCPNLEYIDLGWCSNVDLEGSWLAQEYADKIVDLRYLHASMEDYWKMYHRGSHTWLMDYYYDLQFGEPWDERGILIDEIENLTLVSEDELKLEWKEEVDGICEIAILQRWHRSRNVTSFKEFRRYCQETKNTKSSNGKKHGRRTWKINYKTRNWLDLPYELTVEIMSKVGAFDIFANGVEEVCTLWRRVCNDPYTWRTIHIGYYLGRRGPFKRKLVMMRIFEDSFRRAIRRSCGQVVDLSLQYVFFDDMGCSLQQLRRLQLVKCDNTEILIEMAKGFPLLEELDINLCDMYEASVTLEVIGQRCRRLKSLKFNMSGSKGNQDAYAIAQNMPNLRYLQLCMNNLDNNGLSAIFSGCPNLEYIDLGWCSNVDLEGSWLAQEYADKIVDLRYLHASMEDYWKMYHRGSHTWLMDYYYDLQFGEPWDERGILIDEIENLTLVSEDELKLEWKEEVDGICEIAILQRWHRSRNVTSFKEFRRYCQETKNAKSSNGKKHGRRAWKINYKSLYL</sequence>
<dbReference type="AlphaFoldDB" id="A0A444X765"/>